<dbReference type="PROSITE" id="PS51724">
    <property type="entry name" value="SPOR"/>
    <property type="match status" value="1"/>
</dbReference>
<reference evidence="2" key="2">
    <citation type="submission" date="2016-03" db="EMBL/GenBank/DDBJ databases">
        <authorList>
            <person name="Ploux O."/>
        </authorList>
    </citation>
    <scope>NUCLEOTIDE SEQUENCE [LARGE SCALE GENOMIC DNA]</scope>
    <source>
        <strain evidence="2">DAU221</strain>
    </source>
</reference>
<dbReference type="KEGG" id="mthd:A3224_02345"/>
<dbReference type="EMBL" id="CP014864">
    <property type="protein sequence ID" value="AMX01569.1"/>
    <property type="molecule type" value="Genomic_DNA"/>
</dbReference>
<dbReference type="Proteomes" id="UP001209730">
    <property type="component" value="Unassembled WGS sequence"/>
</dbReference>
<keyword evidence="4" id="KW-1185">Reference proteome</keyword>
<reference evidence="3" key="3">
    <citation type="submission" date="2022-11" db="EMBL/GenBank/DDBJ databases">
        <title>Chitin-degrading and fungicidal potential of chitinolytic bacterial strains from marine environment of the Pacific Ocean regions.</title>
        <authorList>
            <person name="Pentekhina I."/>
            <person name="Nedashkovskaya O."/>
            <person name="Seitkalieva A."/>
            <person name="Podvolotskaya A."/>
            <person name="Tekutyeva L."/>
            <person name="Balabanova L."/>
        </authorList>
    </citation>
    <scope>NUCLEOTIDE SEQUENCE</scope>
    <source>
        <strain evidence="3">KMM 6838</strain>
    </source>
</reference>
<evidence type="ECO:0000259" key="1">
    <source>
        <dbReference type="PROSITE" id="PS51724"/>
    </source>
</evidence>
<dbReference type="STRING" id="252514.A3224_02345"/>
<evidence type="ECO:0000313" key="4">
    <source>
        <dbReference type="Proteomes" id="UP000076077"/>
    </source>
</evidence>
<evidence type="ECO:0000313" key="2">
    <source>
        <dbReference type="EMBL" id="AMX01569.1"/>
    </source>
</evidence>
<proteinExistence type="predicted"/>
<organism evidence="2 4">
    <name type="scientific">Microbulbifer thermotolerans</name>
    <dbReference type="NCBI Taxonomy" id="252514"/>
    <lineage>
        <taxon>Bacteria</taxon>
        <taxon>Pseudomonadati</taxon>
        <taxon>Pseudomonadota</taxon>
        <taxon>Gammaproteobacteria</taxon>
        <taxon>Cellvibrionales</taxon>
        <taxon>Microbulbiferaceae</taxon>
        <taxon>Microbulbifer</taxon>
    </lineage>
</organism>
<dbReference type="SUPFAM" id="SSF110997">
    <property type="entry name" value="Sporulation related repeat"/>
    <property type="match status" value="2"/>
</dbReference>
<dbReference type="Gene3D" id="3.30.70.1070">
    <property type="entry name" value="Sporulation related repeat"/>
    <property type="match status" value="1"/>
</dbReference>
<dbReference type="InterPro" id="IPR036680">
    <property type="entry name" value="SPOR-like_sf"/>
</dbReference>
<dbReference type="OrthoDB" id="6193567at2"/>
<protein>
    <submittedName>
        <fullName evidence="3">SPOR domain-containing protein</fullName>
    </submittedName>
</protein>
<sequence>MRWIVLALLFANIGLYAWFQMAANSASKPVGSDRQSVQTQGAPIQLVREVATDQLKPIREKRKPERKGAPPASEGTLCTLLGPFTEEYQGLNIVERLAALQVDGRLREIEMQGQMRYWVFLAPLGSKREAFNKLRELQAAGVDSYVIPKGSLTNGISFGIFSERARAESLKRKLRQQGIDAQSREEPETYLERWVVLSPGAAAGLAESFWAQLQSEYPELDRRQNLCSEVIDD</sequence>
<dbReference type="InterPro" id="IPR007730">
    <property type="entry name" value="SPOR-like_dom"/>
</dbReference>
<dbReference type="AlphaFoldDB" id="A0A143HIM8"/>
<dbReference type="Proteomes" id="UP000076077">
    <property type="component" value="Chromosome"/>
</dbReference>
<dbReference type="GeneID" id="76606887"/>
<gene>
    <name evidence="2" type="ORF">A3224_02345</name>
    <name evidence="3" type="ORF">OQJ68_16050</name>
</gene>
<dbReference type="RefSeq" id="WP_067150960.1">
    <property type="nucleotide sequence ID" value="NZ_CP014864.1"/>
</dbReference>
<reference evidence="4" key="1">
    <citation type="submission" date="2016-03" db="EMBL/GenBank/DDBJ databases">
        <authorList>
            <person name="Lee Y.-S."/>
            <person name="Choi Y.-L."/>
        </authorList>
    </citation>
    <scope>NUCLEOTIDE SEQUENCE [LARGE SCALE GENOMIC DNA]</scope>
    <source>
        <strain evidence="4">DAU221</strain>
    </source>
</reference>
<accession>A0A143HIM8</accession>
<name>A0A143HIM8_MICTH</name>
<feature type="domain" description="SPOR" evidence="1">
    <location>
        <begin position="111"/>
        <end position="187"/>
    </location>
</feature>
<dbReference type="EMBL" id="JAPHQB010000044">
    <property type="protein sequence ID" value="MCX2803303.1"/>
    <property type="molecule type" value="Genomic_DNA"/>
</dbReference>
<dbReference type="GO" id="GO:0042834">
    <property type="term" value="F:peptidoglycan binding"/>
    <property type="evidence" value="ECO:0007669"/>
    <property type="project" value="InterPro"/>
</dbReference>
<evidence type="ECO:0000313" key="3">
    <source>
        <dbReference type="EMBL" id="MCX2803303.1"/>
    </source>
</evidence>